<organism evidence="2 3">
    <name type="scientific">Sphaerochaeta associata</name>
    <dbReference type="NCBI Taxonomy" id="1129264"/>
    <lineage>
        <taxon>Bacteria</taxon>
        <taxon>Pseudomonadati</taxon>
        <taxon>Spirochaetota</taxon>
        <taxon>Spirochaetia</taxon>
        <taxon>Spirochaetales</taxon>
        <taxon>Sphaerochaetaceae</taxon>
        <taxon>Sphaerochaeta</taxon>
    </lineage>
</organism>
<dbReference type="RefSeq" id="WP_244775156.1">
    <property type="nucleotide sequence ID" value="NZ_CP094929.1"/>
</dbReference>
<dbReference type="PANTHER" id="PTHR47505:SF1">
    <property type="entry name" value="DNA UTILIZATION PROTEIN YHGH"/>
    <property type="match status" value="1"/>
</dbReference>
<proteinExistence type="inferred from homology"/>
<gene>
    <name evidence="2" type="ORF">MUG09_07785</name>
</gene>
<evidence type="ECO:0000256" key="1">
    <source>
        <dbReference type="ARBA" id="ARBA00008007"/>
    </source>
</evidence>
<name>A0ABY4DEH5_9SPIR</name>
<evidence type="ECO:0000313" key="3">
    <source>
        <dbReference type="Proteomes" id="UP000829708"/>
    </source>
</evidence>
<dbReference type="Gene3D" id="3.40.50.2020">
    <property type="match status" value="1"/>
</dbReference>
<reference evidence="3" key="1">
    <citation type="journal article" date="2024" name="J Bioinform Genom">
        <title>Complete genome sequence of the type strain bacterium Sphaerochaeta associata GLS2t (VKM B-2742)t.</title>
        <authorList>
            <person name="Troshina O.Y."/>
            <person name="Tepeeva A.N."/>
            <person name="Arzamasceva V.O."/>
            <person name="Whitman W.B."/>
            <person name="Varghese N."/>
            <person name="Shapiro N."/>
            <person name="Woyke T."/>
            <person name="Kripides N.C."/>
            <person name="Vasilenko O.V."/>
        </authorList>
    </citation>
    <scope>NUCLEOTIDE SEQUENCE [LARGE SCALE GENOMIC DNA]</scope>
    <source>
        <strain evidence="3">GLS2T</strain>
    </source>
</reference>
<dbReference type="PANTHER" id="PTHR47505">
    <property type="entry name" value="DNA UTILIZATION PROTEIN YHGH"/>
    <property type="match status" value="1"/>
</dbReference>
<dbReference type="EMBL" id="CP094929">
    <property type="protein sequence ID" value="UOM52654.1"/>
    <property type="molecule type" value="Genomic_DNA"/>
</dbReference>
<dbReference type="InterPro" id="IPR051910">
    <property type="entry name" value="ComF/GntX_DNA_util-trans"/>
</dbReference>
<protein>
    <recommendedName>
        <fullName evidence="4">ComF family protein</fullName>
    </recommendedName>
</protein>
<dbReference type="InterPro" id="IPR029057">
    <property type="entry name" value="PRTase-like"/>
</dbReference>
<dbReference type="SUPFAM" id="SSF53271">
    <property type="entry name" value="PRTase-like"/>
    <property type="match status" value="1"/>
</dbReference>
<accession>A0ABY4DEH5</accession>
<evidence type="ECO:0008006" key="4">
    <source>
        <dbReference type="Google" id="ProtNLM"/>
    </source>
</evidence>
<keyword evidence="3" id="KW-1185">Reference proteome</keyword>
<dbReference type="Proteomes" id="UP000829708">
    <property type="component" value="Chromosome"/>
</dbReference>
<evidence type="ECO:0000313" key="2">
    <source>
        <dbReference type="EMBL" id="UOM52654.1"/>
    </source>
</evidence>
<sequence length="217" mass="24228">MWCLTCNALSDAPLCSGCRKKLASLSYAQLYEHRCPTCGTPVLDTAYGCDFCQDALLSYGVYDGILEQLITSYKHAGNVQAAWQLATLFEPLVRKFGSPILIPIPSSISGKRNLGFDHMALVTAILCRRLHLSSVRLLAQQRHDLYTLLTRKQRQQTNNLILKKKALKNMQAYFQDGTHNFLILDDIFTTGNTCRRARELIQTTGDVSVGVCILARA</sequence>
<dbReference type="InterPro" id="IPR000836">
    <property type="entry name" value="PRTase_dom"/>
</dbReference>
<dbReference type="CDD" id="cd06223">
    <property type="entry name" value="PRTases_typeI"/>
    <property type="match status" value="1"/>
</dbReference>
<comment type="similarity">
    <text evidence="1">Belongs to the ComF/GntX family.</text>
</comment>